<sequence length="419" mass="41967">MDFALLPPEVNSARIYAGPGSAPMLAAAAAWDALAAELEAAARGYSALISGLTGQAWSGPASMTMAVAAAPFVAWLDTTAVQAERTGAQAKAAAAAYEAAFAMTVPPPVIAANRTLLMALIATNFFGQNTSAIAATEAHYAQMWAQDATAMYGYADASSSASALAPFSQPSPTTDPAGQAAQAAAVAHAAGSASGARTVSELTLTLPIASQQLTSALGSSSASTTQTSVLSELGAVLGPASLAGNTGSNTFFLGMNLYTVLAAGLGWGKEIVVSGGVEGYLSNLQALGVLPTLSGLGLPAAGLGKAASLGALSVPPSWATAASGVEPVSLSLSAASIDAVPTLAEGMPQGLTFQQALMATMTGRRAVTEATDRRKAEKDATEPNDDENRATERPVAELVSAAGWLASSAAYNSRRRTDP</sequence>
<proteinExistence type="inferred from homology"/>
<dbReference type="PANTHER" id="PTHR46766:SF1">
    <property type="entry name" value="GLUTAMINE-RICH PROTEIN 2"/>
    <property type="match status" value="1"/>
</dbReference>
<dbReference type="AlphaFoldDB" id="A0AAE4RH65"/>
<dbReference type="FunFam" id="1.20.1260.20:FF:000001">
    <property type="entry name" value="PPE family protein PPE41"/>
    <property type="match status" value="1"/>
</dbReference>
<dbReference type="SUPFAM" id="SSF140459">
    <property type="entry name" value="PE/PPE dimer-like"/>
    <property type="match status" value="1"/>
</dbReference>
<dbReference type="EMBL" id="JAWLLD010000046">
    <property type="protein sequence ID" value="MDV7015664.1"/>
    <property type="molecule type" value="Genomic_DNA"/>
</dbReference>
<accession>A0AAE4RH65</accession>
<dbReference type="InterPro" id="IPR038332">
    <property type="entry name" value="PPE_sf"/>
</dbReference>
<evidence type="ECO:0000313" key="6">
    <source>
        <dbReference type="Proteomes" id="UP001187143"/>
    </source>
</evidence>
<feature type="region of interest" description="Disordered" evidence="2">
    <location>
        <begin position="364"/>
        <end position="395"/>
    </location>
</feature>
<dbReference type="GO" id="GO:0052572">
    <property type="term" value="P:response to host immune response"/>
    <property type="evidence" value="ECO:0007669"/>
    <property type="project" value="TreeGrafter"/>
</dbReference>
<dbReference type="Proteomes" id="UP001187143">
    <property type="component" value="Unassembled WGS sequence"/>
</dbReference>
<name>A0AAE4RH65_MYCIT</name>
<feature type="domain" description="PPE family C-terminal" evidence="4">
    <location>
        <begin position="300"/>
        <end position="364"/>
    </location>
</feature>
<feature type="domain" description="PPE" evidence="3">
    <location>
        <begin position="2"/>
        <end position="163"/>
    </location>
</feature>
<reference evidence="5" key="1">
    <citation type="submission" date="2023-10" db="EMBL/GenBank/DDBJ databases">
        <title>Characterization and genome sequence of Mycobacterium intracellulare ABSURDO, a novel pathogenic isolate with three colony morphotypes that vary in growth and acid-fastness.</title>
        <authorList>
            <person name="Jude B.A."/>
            <person name="Robinson R.T."/>
        </authorList>
    </citation>
    <scope>NUCLEOTIDE SEQUENCE</scope>
    <source>
        <strain evidence="5">ABSURDO Component B</strain>
    </source>
</reference>
<organism evidence="5 6">
    <name type="scientific">Mycobacterium intracellulare</name>
    <dbReference type="NCBI Taxonomy" id="1767"/>
    <lineage>
        <taxon>Bacteria</taxon>
        <taxon>Bacillati</taxon>
        <taxon>Actinomycetota</taxon>
        <taxon>Actinomycetes</taxon>
        <taxon>Mycobacteriales</taxon>
        <taxon>Mycobacteriaceae</taxon>
        <taxon>Mycobacterium</taxon>
        <taxon>Mycobacterium avium complex (MAC)</taxon>
    </lineage>
</organism>
<feature type="compositionally biased region" description="Basic and acidic residues" evidence="2">
    <location>
        <begin position="366"/>
        <end position="395"/>
    </location>
</feature>
<dbReference type="Gene3D" id="1.20.1260.20">
    <property type="entry name" value="PPE superfamily"/>
    <property type="match status" value="1"/>
</dbReference>
<protein>
    <submittedName>
        <fullName evidence="5">PPE family protein</fullName>
    </submittedName>
</protein>
<dbReference type="Pfam" id="PF12484">
    <property type="entry name" value="PPE-SVP"/>
    <property type="match status" value="1"/>
</dbReference>
<gene>
    <name evidence="5" type="ORF">R4F53_25680</name>
</gene>
<dbReference type="Pfam" id="PF00823">
    <property type="entry name" value="PPE"/>
    <property type="match status" value="1"/>
</dbReference>
<evidence type="ECO:0000256" key="2">
    <source>
        <dbReference type="SAM" id="MobiDB-lite"/>
    </source>
</evidence>
<dbReference type="RefSeq" id="WP_317728782.1">
    <property type="nucleotide sequence ID" value="NZ_JAWLLC010000038.1"/>
</dbReference>
<dbReference type="InterPro" id="IPR022171">
    <property type="entry name" value="PPE_C"/>
</dbReference>
<comment type="similarity">
    <text evidence="1">Belongs to the mycobacterial PPE family.</text>
</comment>
<comment type="caution">
    <text evidence="5">The sequence shown here is derived from an EMBL/GenBank/DDBJ whole genome shotgun (WGS) entry which is preliminary data.</text>
</comment>
<evidence type="ECO:0000313" key="5">
    <source>
        <dbReference type="EMBL" id="MDV7015664.1"/>
    </source>
</evidence>
<evidence type="ECO:0000256" key="1">
    <source>
        <dbReference type="ARBA" id="ARBA00010652"/>
    </source>
</evidence>
<dbReference type="InterPro" id="IPR000030">
    <property type="entry name" value="PPE_dom"/>
</dbReference>
<dbReference type="PANTHER" id="PTHR46766">
    <property type="entry name" value="GLUTAMINE-RICH PROTEIN 2"/>
    <property type="match status" value="1"/>
</dbReference>
<evidence type="ECO:0000259" key="3">
    <source>
        <dbReference type="Pfam" id="PF00823"/>
    </source>
</evidence>
<evidence type="ECO:0000259" key="4">
    <source>
        <dbReference type="Pfam" id="PF12484"/>
    </source>
</evidence>